<reference evidence="5" key="1">
    <citation type="submission" date="2016-11" db="EMBL/GenBank/DDBJ databases">
        <authorList>
            <person name="Varghese N."/>
            <person name="Submissions S."/>
        </authorList>
    </citation>
    <scope>NUCLEOTIDE SEQUENCE [LARGE SCALE GENOMIC DNA]</scope>
    <source>
        <strain evidence="5">DSM 8595</strain>
    </source>
</reference>
<dbReference type="InterPro" id="IPR024301">
    <property type="entry name" value="Amidase_6"/>
</dbReference>
<dbReference type="PANTHER" id="PTHR40032">
    <property type="entry name" value="EXPORTED PROTEIN-RELATED"/>
    <property type="match status" value="1"/>
</dbReference>
<dbReference type="Pfam" id="PF12671">
    <property type="entry name" value="Amidase_6"/>
    <property type="match status" value="1"/>
</dbReference>
<dbReference type="EMBL" id="FSRJ01000003">
    <property type="protein sequence ID" value="SIO07490.1"/>
    <property type="molecule type" value="Genomic_DNA"/>
</dbReference>
<organism evidence="4 5">
    <name type="scientific">Agromyces cerinus subsp. cerinus</name>
    <dbReference type="NCBI Taxonomy" id="232089"/>
    <lineage>
        <taxon>Bacteria</taxon>
        <taxon>Bacillati</taxon>
        <taxon>Actinomycetota</taxon>
        <taxon>Actinomycetes</taxon>
        <taxon>Micrococcales</taxon>
        <taxon>Microbacteriaceae</taxon>
        <taxon>Agromyces</taxon>
    </lineage>
</organism>
<dbReference type="Proteomes" id="UP000184699">
    <property type="component" value="Unassembled WGS sequence"/>
</dbReference>
<sequence>MPFPFFSSASTPTEPPARRRSTYRAPSSIEPPLDADQMIDATPEADAAPVAGATLADQADQADQVERERRARHRAERVRNRRSSSGAPRRFMALGCASAILSVSAFGAVAASAADETKLASARDQASVSADSVSSAADGDVIAAPVSIAKRPTVTSGLSTAAVPFTGGTQVTVAGEQLDQVAQVAVGGAAAPIVAASPEQLTFQVPAVADTALGDVAVAFTDAAGAPVVVTTPGTATVAGAAAPASLAAQLTEIDEAALHAPTQALTLTYTSNPAIDAQLGYVLTYWSSYNTAQYTVLSGVDCANFTSQSLVARGWAMDAGWYYDQATGTMSPSWSSSTAMRDWLYSRPDLATPLDDSQRGLVKVGDIAQFDWDGSGDRDHTAVVTRVEHTANGTAVWVGGHTKDADFWNVDEALASGGGSVTYFSLR</sequence>
<evidence type="ECO:0000313" key="5">
    <source>
        <dbReference type="Proteomes" id="UP000184699"/>
    </source>
</evidence>
<evidence type="ECO:0000259" key="2">
    <source>
        <dbReference type="Pfam" id="PF01833"/>
    </source>
</evidence>
<proteinExistence type="predicted"/>
<accession>A0A1N6GJ02</accession>
<keyword evidence="5" id="KW-1185">Reference proteome</keyword>
<name>A0A1N6GJ02_9MICO</name>
<feature type="domain" description="IPT/TIG" evidence="2">
    <location>
        <begin position="156"/>
        <end position="216"/>
    </location>
</feature>
<dbReference type="STRING" id="232089.SAMN05443544_2618"/>
<evidence type="ECO:0000259" key="3">
    <source>
        <dbReference type="Pfam" id="PF12671"/>
    </source>
</evidence>
<dbReference type="SUPFAM" id="SSF81296">
    <property type="entry name" value="E set domains"/>
    <property type="match status" value="1"/>
</dbReference>
<dbReference type="PANTHER" id="PTHR40032:SF1">
    <property type="entry name" value="EXPORTED PROTEIN"/>
    <property type="match status" value="1"/>
</dbReference>
<dbReference type="CDD" id="cd00102">
    <property type="entry name" value="IPT"/>
    <property type="match status" value="1"/>
</dbReference>
<protein>
    <submittedName>
        <fullName evidence="4">IPT/TIG domain-containing protein</fullName>
    </submittedName>
</protein>
<evidence type="ECO:0000313" key="4">
    <source>
        <dbReference type="EMBL" id="SIO07490.1"/>
    </source>
</evidence>
<dbReference type="Pfam" id="PF01833">
    <property type="entry name" value="TIG"/>
    <property type="match status" value="1"/>
</dbReference>
<dbReference type="GO" id="GO:0005975">
    <property type="term" value="P:carbohydrate metabolic process"/>
    <property type="evidence" value="ECO:0007669"/>
    <property type="project" value="UniProtKB-ARBA"/>
</dbReference>
<dbReference type="Gene3D" id="2.60.40.10">
    <property type="entry name" value="Immunoglobulins"/>
    <property type="match status" value="1"/>
</dbReference>
<dbReference type="InterPro" id="IPR013783">
    <property type="entry name" value="Ig-like_fold"/>
</dbReference>
<feature type="domain" description="Putative amidase" evidence="3">
    <location>
        <begin position="280"/>
        <end position="412"/>
    </location>
</feature>
<dbReference type="InterPro" id="IPR002909">
    <property type="entry name" value="IPT_dom"/>
</dbReference>
<evidence type="ECO:0000256" key="1">
    <source>
        <dbReference type="SAM" id="MobiDB-lite"/>
    </source>
</evidence>
<dbReference type="InterPro" id="IPR014756">
    <property type="entry name" value="Ig_E-set"/>
</dbReference>
<gene>
    <name evidence="4" type="ORF">SAMN05443544_2618</name>
</gene>
<dbReference type="AlphaFoldDB" id="A0A1N6GJ02"/>
<feature type="region of interest" description="Disordered" evidence="1">
    <location>
        <begin position="1"/>
        <end position="63"/>
    </location>
</feature>